<dbReference type="Pfam" id="PF07690">
    <property type="entry name" value="MFS_1"/>
    <property type="match status" value="1"/>
</dbReference>
<name>A0ABR9KJU0_9ACTN</name>
<feature type="transmembrane region" description="Helical" evidence="1">
    <location>
        <begin position="187"/>
        <end position="207"/>
    </location>
</feature>
<feature type="transmembrane region" description="Helical" evidence="1">
    <location>
        <begin position="124"/>
        <end position="142"/>
    </location>
</feature>
<keyword evidence="1" id="KW-0812">Transmembrane</keyword>
<keyword evidence="3" id="KW-1185">Reference proteome</keyword>
<sequence length="284" mass="28142">MQVAFAVCAVVAVVAIGLAARFVRLAPRRWWPATVDPRKHALDATQLRRTPPAVREFTPGQALRTPALAVLVGILLCAGTISIFDVVMVAALGEWPALALLIALNGAGRSGAMRVSEVLGRRRTLALVLAVLGVGQVVLASGSIMGGAVVAGLGGGAFYPLVAALVREYFGEERVSEIHGVVYSAKALAGIAGVGLAGVILAGSALLGGTGTHGGSPSPGGNSVIGGGGPVRGTVLMPDLLSGVGHLGGAGLGGIGLLAGCVAFGAAAASLRLRVPGRPVTIPV</sequence>
<organism evidence="2 3">
    <name type="scientific">Nonomuraea africana</name>
    <dbReference type="NCBI Taxonomy" id="46171"/>
    <lineage>
        <taxon>Bacteria</taxon>
        <taxon>Bacillati</taxon>
        <taxon>Actinomycetota</taxon>
        <taxon>Actinomycetes</taxon>
        <taxon>Streptosporangiales</taxon>
        <taxon>Streptosporangiaceae</taxon>
        <taxon>Nonomuraea</taxon>
    </lineage>
</organism>
<dbReference type="Gene3D" id="1.20.1250.20">
    <property type="entry name" value="MFS general substrate transporter like domains"/>
    <property type="match status" value="1"/>
</dbReference>
<evidence type="ECO:0000313" key="2">
    <source>
        <dbReference type="EMBL" id="MBE1562280.1"/>
    </source>
</evidence>
<dbReference type="InterPro" id="IPR036259">
    <property type="entry name" value="MFS_trans_sf"/>
</dbReference>
<feature type="transmembrane region" description="Helical" evidence="1">
    <location>
        <begin position="247"/>
        <end position="269"/>
    </location>
</feature>
<keyword evidence="1" id="KW-1133">Transmembrane helix</keyword>
<evidence type="ECO:0000313" key="3">
    <source>
        <dbReference type="Proteomes" id="UP000661607"/>
    </source>
</evidence>
<keyword evidence="1" id="KW-0472">Membrane</keyword>
<comment type="caution">
    <text evidence="2">The sequence shown here is derived from an EMBL/GenBank/DDBJ whole genome shotgun (WGS) entry which is preliminary data.</text>
</comment>
<evidence type="ECO:0000256" key="1">
    <source>
        <dbReference type="SAM" id="Phobius"/>
    </source>
</evidence>
<accession>A0ABR9KJU0</accession>
<dbReference type="SUPFAM" id="SSF103473">
    <property type="entry name" value="MFS general substrate transporter"/>
    <property type="match status" value="1"/>
</dbReference>
<proteinExistence type="predicted"/>
<protein>
    <submittedName>
        <fullName evidence="2">MFS family permease</fullName>
    </submittedName>
</protein>
<feature type="transmembrane region" description="Helical" evidence="1">
    <location>
        <begin position="148"/>
        <end position="166"/>
    </location>
</feature>
<reference evidence="2 3" key="1">
    <citation type="submission" date="2020-10" db="EMBL/GenBank/DDBJ databases">
        <title>Sequencing the genomes of 1000 actinobacteria strains.</title>
        <authorList>
            <person name="Klenk H.-P."/>
        </authorList>
    </citation>
    <scope>NUCLEOTIDE SEQUENCE [LARGE SCALE GENOMIC DNA]</scope>
    <source>
        <strain evidence="2 3">DSM 43748</strain>
    </source>
</reference>
<dbReference type="InterPro" id="IPR011701">
    <property type="entry name" value="MFS"/>
</dbReference>
<feature type="transmembrane region" description="Helical" evidence="1">
    <location>
        <begin position="70"/>
        <end position="103"/>
    </location>
</feature>
<dbReference type="Proteomes" id="UP000661607">
    <property type="component" value="Unassembled WGS sequence"/>
</dbReference>
<gene>
    <name evidence="2" type="ORF">H4W81_005059</name>
</gene>
<dbReference type="EMBL" id="JADBEF010000001">
    <property type="protein sequence ID" value="MBE1562280.1"/>
    <property type="molecule type" value="Genomic_DNA"/>
</dbReference>